<sequence>NPTSGVWREWSLRKPYPYLMQVERLFRIDHSAQIKHIKAGWRREYSNEEAMMKKKLEKKTIAQQIIRKLKQRK</sequence>
<dbReference type="EMBL" id="GEDG01016884">
    <property type="protein sequence ID" value="JAP22156.1"/>
    <property type="molecule type" value="Transcribed_RNA"/>
</dbReference>
<dbReference type="AlphaFoldDB" id="A0A0V0HNY5"/>
<feature type="non-terminal residue" evidence="1">
    <location>
        <position position="1"/>
    </location>
</feature>
<proteinExistence type="predicted"/>
<organism evidence="1">
    <name type="scientific">Solanum chacoense</name>
    <name type="common">Chaco potato</name>
    <dbReference type="NCBI Taxonomy" id="4108"/>
    <lineage>
        <taxon>Eukaryota</taxon>
        <taxon>Viridiplantae</taxon>
        <taxon>Streptophyta</taxon>
        <taxon>Embryophyta</taxon>
        <taxon>Tracheophyta</taxon>
        <taxon>Spermatophyta</taxon>
        <taxon>Magnoliopsida</taxon>
        <taxon>eudicotyledons</taxon>
        <taxon>Gunneridae</taxon>
        <taxon>Pentapetalae</taxon>
        <taxon>asterids</taxon>
        <taxon>lamiids</taxon>
        <taxon>Solanales</taxon>
        <taxon>Solanaceae</taxon>
        <taxon>Solanoideae</taxon>
        <taxon>Solaneae</taxon>
        <taxon>Solanum</taxon>
    </lineage>
</organism>
<dbReference type="EMBL" id="GEDG01014268">
    <property type="protein sequence ID" value="JAP24543.1"/>
    <property type="molecule type" value="Transcribed_RNA"/>
</dbReference>
<evidence type="ECO:0000313" key="1">
    <source>
        <dbReference type="EMBL" id="JAP22156.1"/>
    </source>
</evidence>
<reference evidence="1" key="1">
    <citation type="submission" date="2015-12" db="EMBL/GenBank/DDBJ databases">
        <title>Gene expression during late stages of embryo sac development: a critical building block for successful pollen-pistil interactions.</title>
        <authorList>
            <person name="Liu Y."/>
            <person name="Joly V."/>
            <person name="Sabar M."/>
            <person name="Matton D.P."/>
        </authorList>
    </citation>
    <scope>NUCLEOTIDE SEQUENCE</scope>
</reference>
<protein>
    <submittedName>
        <fullName evidence="1">Putative ovule protein</fullName>
    </submittedName>
</protein>
<accession>A0A0V0HNY5</accession>
<name>A0A0V0HNY5_SOLCH</name>